<evidence type="ECO:0000313" key="1">
    <source>
        <dbReference type="EMBL" id="KII72397.1"/>
    </source>
</evidence>
<reference evidence="1 2" key="1">
    <citation type="journal article" date="2014" name="Genome Biol. Evol.">
        <title>The genome of the myxosporean Thelohanellus kitauei shows adaptations to nutrient acquisition within its fish host.</title>
        <authorList>
            <person name="Yang Y."/>
            <person name="Xiong J."/>
            <person name="Zhou Z."/>
            <person name="Huo F."/>
            <person name="Miao W."/>
            <person name="Ran C."/>
            <person name="Liu Y."/>
            <person name="Zhang J."/>
            <person name="Feng J."/>
            <person name="Wang M."/>
            <person name="Wang M."/>
            <person name="Wang L."/>
            <person name="Yao B."/>
        </authorList>
    </citation>
    <scope>NUCLEOTIDE SEQUENCE [LARGE SCALE GENOMIC DNA]</scope>
    <source>
        <strain evidence="1">Wuqing</strain>
    </source>
</reference>
<gene>
    <name evidence="1" type="ORF">RF11_05054</name>
</gene>
<keyword evidence="2" id="KW-1185">Reference proteome</keyword>
<comment type="caution">
    <text evidence="1">The sequence shown here is derived from an EMBL/GenBank/DDBJ whole genome shotgun (WGS) entry which is preliminary data.</text>
</comment>
<proteinExistence type="predicted"/>
<sequence>MSEDLKKNGSFKIYSDDFINRLFSRCELHLLFTFRDAPPEIFICSDYNDCKNNMANNLKLLNEFNYLRPNSLGSLIQTLDGNSIRQSMLDRISDLMRSNLEFTDLLNIYLRRYDIYRLPIEALLRWFTLIYEVKIMFGCRIHHLFELLIDIIIQ</sequence>
<name>A0A0C2NEF1_THEKT</name>
<organism evidence="1 2">
    <name type="scientific">Thelohanellus kitauei</name>
    <name type="common">Myxosporean</name>
    <dbReference type="NCBI Taxonomy" id="669202"/>
    <lineage>
        <taxon>Eukaryota</taxon>
        <taxon>Metazoa</taxon>
        <taxon>Cnidaria</taxon>
        <taxon>Myxozoa</taxon>
        <taxon>Myxosporea</taxon>
        <taxon>Bivalvulida</taxon>
        <taxon>Platysporina</taxon>
        <taxon>Myxobolidae</taxon>
        <taxon>Thelohanellus</taxon>
    </lineage>
</organism>
<dbReference type="Proteomes" id="UP000031668">
    <property type="component" value="Unassembled WGS sequence"/>
</dbReference>
<dbReference type="AlphaFoldDB" id="A0A0C2NEF1"/>
<evidence type="ECO:0000313" key="2">
    <source>
        <dbReference type="Proteomes" id="UP000031668"/>
    </source>
</evidence>
<dbReference type="EMBL" id="JWZT01001253">
    <property type="protein sequence ID" value="KII72397.1"/>
    <property type="molecule type" value="Genomic_DNA"/>
</dbReference>
<protein>
    <submittedName>
        <fullName evidence="1">Uncharacterized protein</fullName>
    </submittedName>
</protein>
<accession>A0A0C2NEF1</accession>